<dbReference type="EMBL" id="GAIX01008851">
    <property type="protein sequence ID" value="JAA83709.1"/>
    <property type="molecule type" value="Transcribed_RNA"/>
</dbReference>
<keyword evidence="3" id="KW-0805">Transcription regulation</keyword>
<dbReference type="PANTHER" id="PTHR46164">
    <property type="entry name" value="ATF6, ISOFORM C"/>
    <property type="match status" value="1"/>
</dbReference>
<evidence type="ECO:0000256" key="6">
    <source>
        <dbReference type="ARBA" id="ARBA00023242"/>
    </source>
</evidence>
<dbReference type="GO" id="GO:0030968">
    <property type="term" value="P:endoplasmic reticulum unfolded protein response"/>
    <property type="evidence" value="ECO:0007669"/>
    <property type="project" value="TreeGrafter"/>
</dbReference>
<reference evidence="10" key="1">
    <citation type="journal article" date="2013" name="BMC Genomics">
        <title>Unscrambling butterfly oogenesis.</title>
        <authorList>
            <person name="Carter J.M."/>
            <person name="Baker S.C."/>
            <person name="Pink R."/>
            <person name="Carter D.R."/>
            <person name="Collins A."/>
            <person name="Tomlin J."/>
            <person name="Gibbs M."/>
            <person name="Breuker C.J."/>
        </authorList>
    </citation>
    <scope>NUCLEOTIDE SEQUENCE</scope>
    <source>
        <tissue evidence="10">Ovary</tissue>
    </source>
</reference>
<protein>
    <submittedName>
        <fullName evidence="10">Cyclic AMP-dependent transcription factor ATF-6 alpha</fullName>
    </submittedName>
</protein>
<comment type="similarity">
    <text evidence="2">Belongs to the bZIP family. ATF subfamily.</text>
</comment>
<keyword evidence="8" id="KW-0812">Transmembrane</keyword>
<dbReference type="InterPro" id="IPR051882">
    <property type="entry name" value="ATF_bZIP_TF"/>
</dbReference>
<keyword evidence="4" id="KW-0238">DNA-binding</keyword>
<dbReference type="SUPFAM" id="SSF57959">
    <property type="entry name" value="Leucine zipper domain"/>
    <property type="match status" value="1"/>
</dbReference>
<evidence type="ECO:0000256" key="5">
    <source>
        <dbReference type="ARBA" id="ARBA00023163"/>
    </source>
</evidence>
<evidence type="ECO:0000256" key="2">
    <source>
        <dbReference type="ARBA" id="ARBA00009050"/>
    </source>
</evidence>
<comment type="subcellular location">
    <subcellularLocation>
        <location evidence="1">Membrane</location>
        <topology evidence="1">Single-pass membrane protein</topology>
    </subcellularLocation>
</comment>
<dbReference type="PROSITE" id="PS50217">
    <property type="entry name" value="BZIP"/>
    <property type="match status" value="1"/>
</dbReference>
<evidence type="ECO:0000256" key="8">
    <source>
        <dbReference type="SAM" id="Phobius"/>
    </source>
</evidence>
<organism evidence="10">
    <name type="scientific">Pararge aegeria</name>
    <name type="common">speckled wood butterfly</name>
    <dbReference type="NCBI Taxonomy" id="116150"/>
    <lineage>
        <taxon>Eukaryota</taxon>
        <taxon>Metazoa</taxon>
        <taxon>Ecdysozoa</taxon>
        <taxon>Arthropoda</taxon>
        <taxon>Hexapoda</taxon>
        <taxon>Insecta</taxon>
        <taxon>Pterygota</taxon>
        <taxon>Neoptera</taxon>
        <taxon>Endopterygota</taxon>
        <taxon>Lepidoptera</taxon>
        <taxon>Glossata</taxon>
        <taxon>Ditrysia</taxon>
        <taxon>Papilionoidea</taxon>
        <taxon>Nymphalidae</taxon>
        <taxon>Satyrinae</taxon>
        <taxon>Satyrini</taxon>
        <taxon>Parargina</taxon>
        <taxon>Pararge</taxon>
    </lineage>
</organism>
<keyword evidence="5" id="KW-0804">Transcription</keyword>
<dbReference type="PROSITE" id="PS00036">
    <property type="entry name" value="BZIP_BASIC"/>
    <property type="match status" value="1"/>
</dbReference>
<reference evidence="10" key="2">
    <citation type="submission" date="2013-05" db="EMBL/GenBank/DDBJ databases">
        <authorList>
            <person name="Carter J.-M."/>
            <person name="Baker S.C."/>
            <person name="Pink R."/>
            <person name="Carter D.R.F."/>
            <person name="Collins A."/>
            <person name="Tomlin J."/>
            <person name="Gibbs M."/>
            <person name="Breuker C.J."/>
        </authorList>
    </citation>
    <scope>NUCLEOTIDE SEQUENCE</scope>
    <source>
        <tissue evidence="10">Ovary</tissue>
    </source>
</reference>
<dbReference type="GO" id="GO:0000978">
    <property type="term" value="F:RNA polymerase II cis-regulatory region sequence-specific DNA binding"/>
    <property type="evidence" value="ECO:0007669"/>
    <property type="project" value="TreeGrafter"/>
</dbReference>
<dbReference type="Gene3D" id="1.20.5.170">
    <property type="match status" value="1"/>
</dbReference>
<keyword evidence="6" id="KW-0539">Nucleus</keyword>
<evidence type="ECO:0000256" key="3">
    <source>
        <dbReference type="ARBA" id="ARBA00023015"/>
    </source>
</evidence>
<dbReference type="GO" id="GO:0016020">
    <property type="term" value="C:membrane"/>
    <property type="evidence" value="ECO:0007669"/>
    <property type="project" value="UniProtKB-SubCell"/>
</dbReference>
<dbReference type="AlphaFoldDB" id="S4P1M4"/>
<keyword evidence="8" id="KW-0472">Membrane</keyword>
<proteinExistence type="inferred from homology"/>
<evidence type="ECO:0000313" key="10">
    <source>
        <dbReference type="EMBL" id="JAA83709.1"/>
    </source>
</evidence>
<evidence type="ECO:0000256" key="7">
    <source>
        <dbReference type="SAM" id="Coils"/>
    </source>
</evidence>
<keyword evidence="8" id="KW-1133">Transmembrane helix</keyword>
<dbReference type="InterPro" id="IPR004827">
    <property type="entry name" value="bZIP"/>
</dbReference>
<feature type="domain" description="BZIP" evidence="9">
    <location>
        <begin position="9"/>
        <end position="63"/>
    </location>
</feature>
<sequence length="103" mass="12011">MLTEAEIKALKKQQRMIKNRESACQSRQKKKEYVTALEQQLLEAHHEIAKLRLENKLLRDRLESNGRGRKIPRLDTSILIPKKNIAVLFAMVFMVSLNWNVLG</sequence>
<dbReference type="Pfam" id="PF00170">
    <property type="entry name" value="bZIP_1"/>
    <property type="match status" value="1"/>
</dbReference>
<dbReference type="GO" id="GO:0005634">
    <property type="term" value="C:nucleus"/>
    <property type="evidence" value="ECO:0007669"/>
    <property type="project" value="TreeGrafter"/>
</dbReference>
<accession>S4P1M4</accession>
<dbReference type="InterPro" id="IPR046347">
    <property type="entry name" value="bZIP_sf"/>
</dbReference>
<keyword evidence="7" id="KW-0175">Coiled coil</keyword>
<dbReference type="GO" id="GO:0000981">
    <property type="term" value="F:DNA-binding transcription factor activity, RNA polymerase II-specific"/>
    <property type="evidence" value="ECO:0007669"/>
    <property type="project" value="TreeGrafter"/>
</dbReference>
<name>S4P1M4_9NEOP</name>
<feature type="transmembrane region" description="Helical" evidence="8">
    <location>
        <begin position="85"/>
        <end position="102"/>
    </location>
</feature>
<evidence type="ECO:0000256" key="1">
    <source>
        <dbReference type="ARBA" id="ARBA00004167"/>
    </source>
</evidence>
<feature type="coiled-coil region" evidence="7">
    <location>
        <begin position="34"/>
        <end position="61"/>
    </location>
</feature>
<dbReference type="PANTHER" id="PTHR46164:SF3">
    <property type="entry name" value="ATF6, ISOFORM C"/>
    <property type="match status" value="1"/>
</dbReference>
<dbReference type="SMART" id="SM00338">
    <property type="entry name" value="BRLZ"/>
    <property type="match status" value="1"/>
</dbReference>
<evidence type="ECO:0000256" key="4">
    <source>
        <dbReference type="ARBA" id="ARBA00023125"/>
    </source>
</evidence>
<evidence type="ECO:0000259" key="9">
    <source>
        <dbReference type="PROSITE" id="PS50217"/>
    </source>
</evidence>